<dbReference type="PANTHER" id="PTHR23257">
    <property type="entry name" value="SERINE-THREONINE PROTEIN KINASE"/>
    <property type="match status" value="1"/>
</dbReference>
<keyword evidence="3" id="KW-0418">Kinase</keyword>
<dbReference type="OrthoDB" id="10261027at2759"/>
<dbReference type="SUPFAM" id="SSF56112">
    <property type="entry name" value="Protein kinase-like (PK-like)"/>
    <property type="match status" value="1"/>
</dbReference>
<comment type="caution">
    <text evidence="3">The sequence shown here is derived from an EMBL/GenBank/DDBJ whole genome shotgun (WGS) entry which is preliminary data.</text>
</comment>
<dbReference type="EMBL" id="QKYT01000317">
    <property type="protein sequence ID" value="RIA87271.1"/>
    <property type="molecule type" value="Genomic_DNA"/>
</dbReference>
<feature type="compositionally biased region" description="Low complexity" evidence="1">
    <location>
        <begin position="356"/>
        <end position="372"/>
    </location>
</feature>
<protein>
    <submittedName>
        <fullName evidence="3">Kinase-like domain-containing protein</fullName>
    </submittedName>
</protein>
<dbReference type="PROSITE" id="PS50011">
    <property type="entry name" value="PROTEIN_KINASE_DOM"/>
    <property type="match status" value="1"/>
</dbReference>
<evidence type="ECO:0000313" key="3">
    <source>
        <dbReference type="EMBL" id="RIA87271.1"/>
    </source>
</evidence>
<dbReference type="Proteomes" id="UP000265703">
    <property type="component" value="Unassembled WGS sequence"/>
</dbReference>
<evidence type="ECO:0000256" key="1">
    <source>
        <dbReference type="SAM" id="MobiDB-lite"/>
    </source>
</evidence>
<dbReference type="AlphaFoldDB" id="A0A397SWK2"/>
<dbReference type="GO" id="GO:0004672">
    <property type="term" value="F:protein kinase activity"/>
    <property type="evidence" value="ECO:0007669"/>
    <property type="project" value="InterPro"/>
</dbReference>
<feature type="domain" description="Protein kinase" evidence="2">
    <location>
        <begin position="40"/>
        <end position="320"/>
    </location>
</feature>
<dbReference type="Gene3D" id="1.10.510.10">
    <property type="entry name" value="Transferase(Phosphotransferase) domain 1"/>
    <property type="match status" value="1"/>
</dbReference>
<reference evidence="3 4" key="1">
    <citation type="submission" date="2018-06" db="EMBL/GenBank/DDBJ databases">
        <title>Comparative genomics reveals the genomic features of Rhizophagus irregularis, R. cerebriforme, R. diaphanum and Gigaspora rosea, and their symbiotic lifestyle signature.</title>
        <authorList>
            <person name="Morin E."/>
            <person name="San Clemente H."/>
            <person name="Chen E.C.H."/>
            <person name="De La Providencia I."/>
            <person name="Hainaut M."/>
            <person name="Kuo A."/>
            <person name="Kohler A."/>
            <person name="Murat C."/>
            <person name="Tang N."/>
            <person name="Roy S."/>
            <person name="Loubradou J."/>
            <person name="Henrissat B."/>
            <person name="Grigoriev I.V."/>
            <person name="Corradi N."/>
            <person name="Roux C."/>
            <person name="Martin F.M."/>
        </authorList>
    </citation>
    <scope>NUCLEOTIDE SEQUENCE [LARGE SCALE GENOMIC DNA]</scope>
    <source>
        <strain evidence="3 4">DAOM 227022</strain>
    </source>
</reference>
<dbReference type="InterPro" id="IPR011009">
    <property type="entry name" value="Kinase-like_dom_sf"/>
</dbReference>
<accession>A0A397SWK2</accession>
<keyword evidence="3" id="KW-0808">Transferase</keyword>
<proteinExistence type="predicted"/>
<organism evidence="3 4">
    <name type="scientific">Glomus cerebriforme</name>
    <dbReference type="NCBI Taxonomy" id="658196"/>
    <lineage>
        <taxon>Eukaryota</taxon>
        <taxon>Fungi</taxon>
        <taxon>Fungi incertae sedis</taxon>
        <taxon>Mucoromycota</taxon>
        <taxon>Glomeromycotina</taxon>
        <taxon>Glomeromycetes</taxon>
        <taxon>Glomerales</taxon>
        <taxon>Glomeraceae</taxon>
        <taxon>Glomus</taxon>
    </lineage>
</organism>
<feature type="region of interest" description="Disordered" evidence="1">
    <location>
        <begin position="347"/>
        <end position="383"/>
    </location>
</feature>
<gene>
    <name evidence="3" type="ORF">C1645_777701</name>
</gene>
<dbReference type="GO" id="GO:0007165">
    <property type="term" value="P:signal transduction"/>
    <property type="evidence" value="ECO:0007669"/>
    <property type="project" value="TreeGrafter"/>
</dbReference>
<dbReference type="InterPro" id="IPR001245">
    <property type="entry name" value="Ser-Thr/Tyr_kinase_cat_dom"/>
</dbReference>
<dbReference type="GO" id="GO:0005524">
    <property type="term" value="F:ATP binding"/>
    <property type="evidence" value="ECO:0007669"/>
    <property type="project" value="InterPro"/>
</dbReference>
<dbReference type="GO" id="GO:0005737">
    <property type="term" value="C:cytoplasm"/>
    <property type="evidence" value="ECO:0007669"/>
    <property type="project" value="TreeGrafter"/>
</dbReference>
<evidence type="ECO:0000259" key="2">
    <source>
        <dbReference type="PROSITE" id="PS50011"/>
    </source>
</evidence>
<dbReference type="Pfam" id="PF07714">
    <property type="entry name" value="PK_Tyr_Ser-Thr"/>
    <property type="match status" value="1"/>
</dbReference>
<dbReference type="STRING" id="658196.A0A397SWK2"/>
<name>A0A397SWK2_9GLOM</name>
<keyword evidence="4" id="KW-1185">Reference proteome</keyword>
<sequence>MTEVINASTNISSLLLLKHNEFFLRSQKSHSNAIEEIARQMNVDFINFNEFSDVYELRSDLYGDNVRMATWEEKSRLVILKSVPGYSIEDHYRKLSEEIRRSLQNKSCENIIQLLAVTEDPSDKSAIIVIQHPKDGTLREYLAQHTNLDWITKLNLAKDIAYGLRHLHRSGFAHGDLHAQSVFIDDGKAIIRDPRLFGFEDDETSSSSSLNSDVLSTIPFVDPQVMGDMKHKPDQRSDIYSFGVIMWELSSGKPPFYNSPFGNSGNQVLLTMAIMVRKTREQPVPNTPEEYVQLYQQCWDHEPNMRPNIEHVCEQIEGFLYDEPVITGKSLNNNVVIADIRVSSEESRKSHDYLHPPSLSSSQLQSSLNPQNEINHDSNSTGFENEKLLSSQHSVSKYQDANLSVPISPKTLAKLNKEFENSDKPKGIKKFKSKISKIFKKMSCFS</sequence>
<evidence type="ECO:0000313" key="4">
    <source>
        <dbReference type="Proteomes" id="UP000265703"/>
    </source>
</evidence>
<dbReference type="InterPro" id="IPR000719">
    <property type="entry name" value="Prot_kinase_dom"/>
</dbReference>
<dbReference type="InterPro" id="IPR050167">
    <property type="entry name" value="Ser_Thr_protein_kinase"/>
</dbReference>